<comment type="caution">
    <text evidence="2">The sequence shown here is derived from an EMBL/GenBank/DDBJ whole genome shotgun (WGS) entry which is preliminary data.</text>
</comment>
<dbReference type="RefSeq" id="WP_163944748.1">
    <property type="nucleotide sequence ID" value="NZ_JAAHBU010000135.1"/>
</dbReference>
<proteinExistence type="predicted"/>
<protein>
    <submittedName>
        <fullName evidence="2">Uncharacterized protein</fullName>
    </submittedName>
</protein>
<dbReference type="Proteomes" id="UP000482634">
    <property type="component" value="Unassembled WGS sequence"/>
</dbReference>
<dbReference type="EMBL" id="JAAHBU010000135">
    <property type="protein sequence ID" value="NER64343.1"/>
    <property type="molecule type" value="Genomic_DNA"/>
</dbReference>
<name>A0A6B3NRK4_9PSED</name>
<evidence type="ECO:0000313" key="2">
    <source>
        <dbReference type="EMBL" id="NER64343.1"/>
    </source>
</evidence>
<feature type="compositionally biased region" description="Polar residues" evidence="1">
    <location>
        <begin position="43"/>
        <end position="57"/>
    </location>
</feature>
<evidence type="ECO:0000313" key="3">
    <source>
        <dbReference type="Proteomes" id="UP000482634"/>
    </source>
</evidence>
<reference evidence="2 3" key="1">
    <citation type="submission" date="2020-02" db="EMBL/GenBank/DDBJ databases">
        <title>Broccoli isolated Pseudomonas sp.</title>
        <authorList>
            <person name="Fujikawa T."/>
            <person name="Sawada H."/>
        </authorList>
    </citation>
    <scope>NUCLEOTIDE SEQUENCE [LARGE SCALE GENOMIC DNA]</scope>
    <source>
        <strain evidence="2 3">MAFF212427</strain>
    </source>
</reference>
<accession>A0A6B3NRK4</accession>
<dbReference type="AlphaFoldDB" id="A0A6B3NRK4"/>
<feature type="region of interest" description="Disordered" evidence="1">
    <location>
        <begin position="40"/>
        <end position="68"/>
    </location>
</feature>
<sequence length="68" mass="7289">MKKKASPRQLNVTIRVSLGNPRTLLIMAILGAGGSNMLKEHSATNAAPSPVTKTNPQEHALWHSATMN</sequence>
<organism evidence="2 3">
    <name type="scientific">Pseudomonas brassicae</name>
    <dbReference type="NCBI Taxonomy" id="2708063"/>
    <lineage>
        <taxon>Bacteria</taxon>
        <taxon>Pseudomonadati</taxon>
        <taxon>Pseudomonadota</taxon>
        <taxon>Gammaproteobacteria</taxon>
        <taxon>Pseudomonadales</taxon>
        <taxon>Pseudomonadaceae</taxon>
        <taxon>Pseudomonas</taxon>
    </lineage>
</organism>
<keyword evidence="3" id="KW-1185">Reference proteome</keyword>
<evidence type="ECO:0000256" key="1">
    <source>
        <dbReference type="SAM" id="MobiDB-lite"/>
    </source>
</evidence>
<gene>
    <name evidence="2" type="ORF">G3436_11140</name>
</gene>